<comment type="similarity">
    <text evidence="1">Belongs to the histone deacetylase HD2 family.</text>
</comment>
<proteinExistence type="inferred from homology"/>
<keyword evidence="5" id="KW-1185">Reference proteome</keyword>
<dbReference type="InterPro" id="IPR013087">
    <property type="entry name" value="Znf_C2H2_type"/>
</dbReference>
<dbReference type="GeneID" id="107410531"/>
<dbReference type="RefSeq" id="XP_048325127.1">
    <property type="nucleotide sequence ID" value="XM_048469170.2"/>
</dbReference>
<feature type="compositionally biased region" description="Low complexity" evidence="3">
    <location>
        <begin position="133"/>
        <end position="145"/>
    </location>
</feature>
<feature type="domain" description="C2H2-type" evidence="4">
    <location>
        <begin position="282"/>
        <end position="308"/>
    </location>
</feature>
<gene>
    <name evidence="6" type="primary">LOC107410531</name>
</gene>
<reference evidence="6" key="1">
    <citation type="submission" date="2025-08" db="UniProtKB">
        <authorList>
            <consortium name="RefSeq"/>
        </authorList>
    </citation>
    <scope>IDENTIFICATION</scope>
    <source>
        <tissue evidence="6">Seedling</tissue>
    </source>
</reference>
<feature type="compositionally biased region" description="Acidic residues" evidence="3">
    <location>
        <begin position="160"/>
        <end position="209"/>
    </location>
</feature>
<keyword evidence="2" id="KW-0479">Metal-binding</keyword>
<evidence type="ECO:0000256" key="2">
    <source>
        <dbReference type="PROSITE-ProRule" id="PRU00042"/>
    </source>
</evidence>
<dbReference type="Proteomes" id="UP001652623">
    <property type="component" value="Chromosome 10"/>
</dbReference>
<feature type="compositionally biased region" description="Acidic residues" evidence="3">
    <location>
        <begin position="100"/>
        <end position="116"/>
    </location>
</feature>
<dbReference type="PROSITE" id="PS50157">
    <property type="entry name" value="ZINC_FINGER_C2H2_2"/>
    <property type="match status" value="1"/>
</dbReference>
<evidence type="ECO:0000259" key="4">
    <source>
        <dbReference type="PROSITE" id="PS50157"/>
    </source>
</evidence>
<dbReference type="Pfam" id="PF17800">
    <property type="entry name" value="NPL"/>
    <property type="match status" value="1"/>
</dbReference>
<keyword evidence="2" id="KW-0862">Zinc</keyword>
<sequence>MEFWGVEVKAGEPLKVKPELGYVIHLSQACLGETKKDKGNDSVLLNLKVGDQKLVLGLLSLEKIPQLSFDLVFEKEFELSHNWKNGSVYFCGYQTQYGEENDFSDLDDSEEEEEDVPSAVTENGKGGQKVEQAKPASAKSIAAKPESSEKPKVKLVEPSKDEDDEDSDDDDDDDDSDGDEGSDDESDDEDMLDADSDDDDEGSDEEDEETPKKVESGKKRPNQSAVKTPVSVKKAKPDSAQKSGGKKGAPHTATPHPAKNAGKTPGTADKSKAQTPKSGGQFSCKSCSKSFGSENALQSHSKAKHAGN</sequence>
<dbReference type="SMART" id="SM00355">
    <property type="entry name" value="ZnF_C2H2"/>
    <property type="match status" value="1"/>
</dbReference>
<dbReference type="PROSITE" id="PS00028">
    <property type="entry name" value="ZINC_FINGER_C2H2_1"/>
    <property type="match status" value="1"/>
</dbReference>
<evidence type="ECO:0000256" key="1">
    <source>
        <dbReference type="ARBA" id="ARBA00006673"/>
    </source>
</evidence>
<dbReference type="Gene3D" id="2.60.120.340">
    <property type="entry name" value="Nucleoplasmin core domain"/>
    <property type="match status" value="1"/>
</dbReference>
<feature type="compositionally biased region" description="Basic and acidic residues" evidence="3">
    <location>
        <begin position="146"/>
        <end position="159"/>
    </location>
</feature>
<accession>A0ABM3IBP5</accession>
<protein>
    <submittedName>
        <fullName evidence="6">Histone deacetylase HDT1</fullName>
    </submittedName>
</protein>
<evidence type="ECO:0000313" key="6">
    <source>
        <dbReference type="RefSeq" id="XP_048325127.1"/>
    </source>
</evidence>
<feature type="compositionally biased region" description="Low complexity" evidence="3">
    <location>
        <begin position="277"/>
        <end position="293"/>
    </location>
</feature>
<evidence type="ECO:0000256" key="3">
    <source>
        <dbReference type="SAM" id="MobiDB-lite"/>
    </source>
</evidence>
<dbReference type="InterPro" id="IPR041232">
    <property type="entry name" value="NPL"/>
</dbReference>
<keyword evidence="2" id="KW-0863">Zinc-finger</keyword>
<feature type="region of interest" description="Disordered" evidence="3">
    <location>
        <begin position="100"/>
        <end position="308"/>
    </location>
</feature>
<evidence type="ECO:0000313" key="5">
    <source>
        <dbReference type="Proteomes" id="UP001652623"/>
    </source>
</evidence>
<name>A0ABM3IBP5_ZIZJJ</name>
<organism evidence="5 6">
    <name type="scientific">Ziziphus jujuba</name>
    <name type="common">Chinese jujube</name>
    <name type="synonym">Ziziphus sativa</name>
    <dbReference type="NCBI Taxonomy" id="326968"/>
    <lineage>
        <taxon>Eukaryota</taxon>
        <taxon>Viridiplantae</taxon>
        <taxon>Streptophyta</taxon>
        <taxon>Embryophyta</taxon>
        <taxon>Tracheophyta</taxon>
        <taxon>Spermatophyta</taxon>
        <taxon>Magnoliopsida</taxon>
        <taxon>eudicotyledons</taxon>
        <taxon>Gunneridae</taxon>
        <taxon>Pentapetalae</taxon>
        <taxon>rosids</taxon>
        <taxon>fabids</taxon>
        <taxon>Rosales</taxon>
        <taxon>Rhamnaceae</taxon>
        <taxon>Paliureae</taxon>
        <taxon>Ziziphus</taxon>
    </lineage>
</organism>